<dbReference type="Gene3D" id="3.40.50.300">
    <property type="entry name" value="P-loop containing nucleotide triphosphate hydrolases"/>
    <property type="match status" value="1"/>
</dbReference>
<dbReference type="Pfam" id="PF03143">
    <property type="entry name" value="GTP_EFTU_D3"/>
    <property type="match status" value="1"/>
</dbReference>
<evidence type="ECO:0000256" key="1">
    <source>
        <dbReference type="ARBA" id="ARBA00007249"/>
    </source>
</evidence>
<evidence type="ECO:0000256" key="4">
    <source>
        <dbReference type="ARBA" id="ARBA00022768"/>
    </source>
</evidence>
<dbReference type="InterPro" id="IPR009000">
    <property type="entry name" value="Transl_B-barrel_sf"/>
</dbReference>
<dbReference type="InterPro" id="IPR004161">
    <property type="entry name" value="EFTu-like_2"/>
</dbReference>
<dbReference type="InterPro" id="IPR005225">
    <property type="entry name" value="Small_GTP-bd"/>
</dbReference>
<dbReference type="RefSeq" id="WP_142509903.1">
    <property type="nucleotide sequence ID" value="NZ_SADV01000017.1"/>
</dbReference>
<dbReference type="InterPro" id="IPR041709">
    <property type="entry name" value="EF-Tu_GTP-bd"/>
</dbReference>
<feature type="binding site" evidence="10">
    <location>
        <begin position="19"/>
        <end position="26"/>
    </location>
    <ligand>
        <name>GTP</name>
        <dbReference type="ChEBI" id="CHEBI:37565"/>
    </ligand>
</feature>
<dbReference type="NCBIfam" id="TIGR00485">
    <property type="entry name" value="EF-Tu"/>
    <property type="match status" value="1"/>
</dbReference>
<evidence type="ECO:0000256" key="5">
    <source>
        <dbReference type="ARBA" id="ARBA00022801"/>
    </source>
</evidence>
<dbReference type="InterPro" id="IPR004160">
    <property type="entry name" value="Transl_elong_EFTu/EF1A_C"/>
</dbReference>
<evidence type="ECO:0000256" key="2">
    <source>
        <dbReference type="ARBA" id="ARBA00022490"/>
    </source>
</evidence>
<keyword evidence="6 10" id="KW-0460">Magnesium</keyword>
<feature type="domain" description="Tr-type G" evidence="11">
    <location>
        <begin position="10"/>
        <end position="204"/>
    </location>
</feature>
<dbReference type="InterPro" id="IPR000795">
    <property type="entry name" value="T_Tr_GTP-bd_dom"/>
</dbReference>
<dbReference type="SUPFAM" id="SSF50447">
    <property type="entry name" value="Translation proteins"/>
    <property type="match status" value="1"/>
</dbReference>
<feature type="binding site" evidence="10">
    <location>
        <position position="26"/>
    </location>
    <ligand>
        <name>Mg(2+)</name>
        <dbReference type="ChEBI" id="CHEBI:18420"/>
    </ligand>
</feature>
<dbReference type="PROSITE" id="PS51722">
    <property type="entry name" value="G_TR_2"/>
    <property type="match status" value="1"/>
</dbReference>
<dbReference type="NCBIfam" id="TIGR00231">
    <property type="entry name" value="small_GTP"/>
    <property type="match status" value="1"/>
</dbReference>
<dbReference type="CDD" id="cd01884">
    <property type="entry name" value="EF_Tu"/>
    <property type="match status" value="1"/>
</dbReference>
<dbReference type="GO" id="GO:0005525">
    <property type="term" value="F:GTP binding"/>
    <property type="evidence" value="ECO:0007669"/>
    <property type="project" value="UniProtKB-UniRule"/>
</dbReference>
<dbReference type="GO" id="GO:0003924">
    <property type="term" value="F:GTPase activity"/>
    <property type="evidence" value="ECO:0007669"/>
    <property type="project" value="UniProtKB-UniRule"/>
</dbReference>
<comment type="similarity">
    <text evidence="1 10">Belongs to the TRAFAC class translation factor GTPase superfamily. Classic translation factor GTPase family. EF-Tu/EF-1A subfamily.</text>
</comment>
<dbReference type="Pfam" id="PF03144">
    <property type="entry name" value="GTP_EFTU_D2"/>
    <property type="match status" value="1"/>
</dbReference>
<dbReference type="EC" id="3.6.5.3" evidence="10"/>
<evidence type="ECO:0000256" key="6">
    <source>
        <dbReference type="ARBA" id="ARBA00022842"/>
    </source>
</evidence>
<dbReference type="InterPro" id="IPR004541">
    <property type="entry name" value="Transl_elong_EFTu/EF1A_bac/org"/>
</dbReference>
<keyword evidence="8 10" id="KW-0342">GTP-binding</keyword>
<accession>A0A544UBL0</accession>
<dbReference type="InterPro" id="IPR050055">
    <property type="entry name" value="EF-Tu_GTPase"/>
</dbReference>
<keyword evidence="3 10" id="KW-0547">Nucleotide-binding</keyword>
<comment type="catalytic activity">
    <reaction evidence="10">
        <text>GTP + H2O = GDP + phosphate + H(+)</text>
        <dbReference type="Rhea" id="RHEA:19669"/>
        <dbReference type="ChEBI" id="CHEBI:15377"/>
        <dbReference type="ChEBI" id="CHEBI:15378"/>
        <dbReference type="ChEBI" id="CHEBI:37565"/>
        <dbReference type="ChEBI" id="CHEBI:43474"/>
        <dbReference type="ChEBI" id="CHEBI:58189"/>
        <dbReference type="EC" id="3.6.5.3"/>
    </reaction>
</comment>
<dbReference type="NCBIfam" id="NF009373">
    <property type="entry name" value="PRK12736.1"/>
    <property type="match status" value="1"/>
</dbReference>
<dbReference type="PANTHER" id="PTHR43721:SF22">
    <property type="entry name" value="ELONGATION FACTOR TU, MITOCHONDRIAL"/>
    <property type="match status" value="1"/>
</dbReference>
<proteinExistence type="inferred from homology"/>
<dbReference type="OrthoDB" id="9804504at2"/>
<protein>
    <recommendedName>
        <fullName evidence="9 10">Elongation factor Tu</fullName>
        <shortName evidence="10">EF-Tu</shortName>
        <ecNumber evidence="10">3.6.5.3</ecNumber>
    </recommendedName>
</protein>
<keyword evidence="4 10" id="KW-0251">Elongation factor</keyword>
<comment type="subcellular location">
    <subcellularLocation>
        <location evidence="10">Cytoplasm</location>
    </subcellularLocation>
</comment>
<keyword evidence="10" id="KW-0479">Metal-binding</keyword>
<keyword evidence="2 10" id="KW-0963">Cytoplasm</keyword>
<dbReference type="PROSITE" id="PS00301">
    <property type="entry name" value="G_TR_1"/>
    <property type="match status" value="1"/>
</dbReference>
<evidence type="ECO:0000256" key="9">
    <source>
        <dbReference type="ARBA" id="ARBA00029554"/>
    </source>
</evidence>
<dbReference type="SUPFAM" id="SSF50465">
    <property type="entry name" value="EF-Tu/eEF-1alpha/eIF2-gamma C-terminal domain"/>
    <property type="match status" value="1"/>
</dbReference>
<dbReference type="Pfam" id="PF00009">
    <property type="entry name" value="GTP_EFTU"/>
    <property type="match status" value="1"/>
</dbReference>
<comment type="subunit">
    <text evidence="10">Monomer.</text>
</comment>
<dbReference type="GO" id="GO:0003746">
    <property type="term" value="F:translation elongation factor activity"/>
    <property type="evidence" value="ECO:0007669"/>
    <property type="project" value="UniProtKB-UniRule"/>
</dbReference>
<sequence length="395" mass="43309">MAKEKFDRSKTHANIGTIGHVDHGKTTLTAAIATVLSKKMGGEAKSYADIDNAPEEKERGITINTSHVEYETDTRHYAHVDCPGHADYVKNMITGAAQMDGGILVVSAADGPMPQTREHILLSRQVGVPYLVVFMNKCDMVDDEELLELVEMEIRDLLSEYDFPGDDLPVIKGSALKALEGEAEWEEKIIELMDAVDSYIPTPERQTDKPFMMPVEDVFSITGRGTVATGRVERGQVKVGDVIEIIGITEEAKSTTVTGVEMFRKLLDYAEAGDNIGALLRGVAREEIQRGQVLAKPGSITPHTNFKAEVYVLSKEEGGRHTPFFSNYRPQFYFRTTDVTGICNLPEGVEMVMPGDNIEMTVELIAPIALEEGTKFSIREGGRTVGAGVVASIQK</sequence>
<comment type="function">
    <text evidence="10">GTP hydrolase that promotes the GTP-dependent binding of aminoacyl-tRNA to the A-site of ribosomes during protein biosynthesis.</text>
</comment>
<dbReference type="FunFam" id="2.40.30.10:FF:000001">
    <property type="entry name" value="Elongation factor Tu"/>
    <property type="match status" value="1"/>
</dbReference>
<dbReference type="PANTHER" id="PTHR43721">
    <property type="entry name" value="ELONGATION FACTOR TU-RELATED"/>
    <property type="match status" value="1"/>
</dbReference>
<evidence type="ECO:0000256" key="3">
    <source>
        <dbReference type="ARBA" id="ARBA00022741"/>
    </source>
</evidence>
<evidence type="ECO:0000259" key="11">
    <source>
        <dbReference type="PROSITE" id="PS51722"/>
    </source>
</evidence>
<keyword evidence="5 10" id="KW-0378">Hydrolase</keyword>
<reference evidence="12 13" key="1">
    <citation type="submission" date="2018-03" db="EMBL/GenBank/DDBJ databases">
        <title>Aerobic endospore-forming bacteria genome sequencing and assembly.</title>
        <authorList>
            <person name="Cavalcante D.A."/>
            <person name="Driks A."/>
            <person name="Putonti C."/>
            <person name="De-Souza M.T."/>
        </authorList>
    </citation>
    <scope>NUCLEOTIDE SEQUENCE [LARGE SCALE GENOMIC DNA]</scope>
    <source>
        <strain evidence="12 13">SDF0037</strain>
    </source>
</reference>
<dbReference type="NCBIfam" id="NF000766">
    <property type="entry name" value="PRK00049.1"/>
    <property type="match status" value="1"/>
</dbReference>
<dbReference type="CDD" id="cd03707">
    <property type="entry name" value="EFTU_III"/>
    <property type="match status" value="1"/>
</dbReference>
<dbReference type="SUPFAM" id="SSF52540">
    <property type="entry name" value="P-loop containing nucleoside triphosphate hydrolases"/>
    <property type="match status" value="1"/>
</dbReference>
<feature type="binding site" evidence="10">
    <location>
        <begin position="81"/>
        <end position="85"/>
    </location>
    <ligand>
        <name>GTP</name>
        <dbReference type="ChEBI" id="CHEBI:37565"/>
    </ligand>
</feature>
<dbReference type="InterPro" id="IPR033720">
    <property type="entry name" value="EFTU_2"/>
</dbReference>
<dbReference type="PRINTS" id="PR00315">
    <property type="entry name" value="ELONGATNFCT"/>
</dbReference>
<dbReference type="GO" id="GO:0000287">
    <property type="term" value="F:magnesium ion binding"/>
    <property type="evidence" value="ECO:0007669"/>
    <property type="project" value="UniProtKB-UniRule"/>
</dbReference>
<evidence type="ECO:0000256" key="8">
    <source>
        <dbReference type="ARBA" id="ARBA00023134"/>
    </source>
</evidence>
<dbReference type="InterPro" id="IPR009001">
    <property type="entry name" value="Transl_elong_EF1A/Init_IF2_C"/>
</dbReference>
<name>A0A544UBL0_LYSSH</name>
<gene>
    <name evidence="10 12" type="primary">tuf</name>
    <name evidence="12" type="ORF">C7Y47_17335</name>
</gene>
<keyword evidence="7 10" id="KW-0648">Protein biosynthesis</keyword>
<dbReference type="CDD" id="cd03697">
    <property type="entry name" value="EFTU_II"/>
    <property type="match status" value="1"/>
</dbReference>
<dbReference type="NCBIfam" id="NF009372">
    <property type="entry name" value="PRK12735.1"/>
    <property type="match status" value="1"/>
</dbReference>
<evidence type="ECO:0000313" key="13">
    <source>
        <dbReference type="Proteomes" id="UP000317944"/>
    </source>
</evidence>
<dbReference type="FunFam" id="3.40.50.300:FF:000003">
    <property type="entry name" value="Elongation factor Tu"/>
    <property type="match status" value="1"/>
</dbReference>
<dbReference type="HAMAP" id="MF_00118_B">
    <property type="entry name" value="EF_Tu_B"/>
    <property type="match status" value="1"/>
</dbReference>
<evidence type="ECO:0000256" key="10">
    <source>
        <dbReference type="HAMAP-Rule" id="MF_00118"/>
    </source>
</evidence>
<organism evidence="12 13">
    <name type="scientific">Lysinibacillus sphaericus</name>
    <name type="common">Bacillus sphaericus</name>
    <dbReference type="NCBI Taxonomy" id="1421"/>
    <lineage>
        <taxon>Bacteria</taxon>
        <taxon>Bacillati</taxon>
        <taxon>Bacillota</taxon>
        <taxon>Bacilli</taxon>
        <taxon>Bacillales</taxon>
        <taxon>Bacillaceae</taxon>
        <taxon>Lysinibacillus</taxon>
    </lineage>
</organism>
<dbReference type="InterPro" id="IPR031157">
    <property type="entry name" value="G_TR_CS"/>
</dbReference>
<dbReference type="EMBL" id="SADV01000017">
    <property type="protein sequence ID" value="TQR29700.1"/>
    <property type="molecule type" value="Genomic_DNA"/>
</dbReference>
<evidence type="ECO:0000256" key="7">
    <source>
        <dbReference type="ARBA" id="ARBA00022917"/>
    </source>
</evidence>
<dbReference type="AlphaFoldDB" id="A0A544UBL0"/>
<feature type="binding site" evidence="10">
    <location>
        <begin position="136"/>
        <end position="139"/>
    </location>
    <ligand>
        <name>GTP</name>
        <dbReference type="ChEBI" id="CHEBI:37565"/>
    </ligand>
</feature>
<dbReference type="Gene3D" id="2.40.30.10">
    <property type="entry name" value="Translation factors"/>
    <property type="match status" value="2"/>
</dbReference>
<dbReference type="InterPro" id="IPR027417">
    <property type="entry name" value="P-loop_NTPase"/>
</dbReference>
<evidence type="ECO:0000313" key="12">
    <source>
        <dbReference type="EMBL" id="TQR29700.1"/>
    </source>
</evidence>
<dbReference type="Proteomes" id="UP000317944">
    <property type="component" value="Unassembled WGS sequence"/>
</dbReference>
<comment type="caution">
    <text evidence="12">The sequence shown here is derived from an EMBL/GenBank/DDBJ whole genome shotgun (WGS) entry which is preliminary data.</text>
</comment>
<dbReference type="GO" id="GO:0005829">
    <property type="term" value="C:cytosol"/>
    <property type="evidence" value="ECO:0007669"/>
    <property type="project" value="TreeGrafter"/>
</dbReference>